<comment type="pathway">
    <text evidence="2">Purine metabolism; IMP biosynthesis via de novo pathway; 5-amino-1-(5-phospho-D-ribosyl)imidazole-4-carboxamide from 5-amino-1-(5-phospho-D-ribosyl)imidazole-4-carboxylate: step 1/2.</text>
</comment>
<evidence type="ECO:0000256" key="4">
    <source>
        <dbReference type="ARBA" id="ARBA00007688"/>
    </source>
</evidence>
<dbReference type="EC" id="4.1.1.21" evidence="7"/>
<keyword evidence="8" id="KW-0436">Ligase</keyword>
<dbReference type="InterPro" id="IPR004823">
    <property type="entry name" value="TAF_TATA-bd_Histone-like_dom"/>
</dbReference>
<gene>
    <name evidence="19" type="primary">Taf6</name>
    <name evidence="19" type="ORF">GZH46_00833</name>
</gene>
<evidence type="ECO:0000256" key="11">
    <source>
        <dbReference type="ARBA" id="ARBA00022840"/>
    </source>
</evidence>
<evidence type="ECO:0000256" key="2">
    <source>
        <dbReference type="ARBA" id="ARBA00004672"/>
    </source>
</evidence>
<comment type="subcellular location">
    <subcellularLocation>
        <location evidence="1">Nucleus</location>
    </subcellularLocation>
</comment>
<dbReference type="Gene3D" id="1.10.20.10">
    <property type="entry name" value="Histone, subunit A"/>
    <property type="match status" value="1"/>
</dbReference>
<feature type="domain" description="PurE" evidence="18">
    <location>
        <begin position="785"/>
        <end position="935"/>
    </location>
</feature>
<comment type="similarity">
    <text evidence="4">Belongs to the TAF6 family.</text>
</comment>
<evidence type="ECO:0000259" key="17">
    <source>
        <dbReference type="SMART" id="SM00803"/>
    </source>
</evidence>
<evidence type="ECO:0000313" key="20">
    <source>
        <dbReference type="Proteomes" id="UP000825002"/>
    </source>
</evidence>
<dbReference type="CDD" id="cd08050">
    <property type="entry name" value="TAF6C"/>
    <property type="match status" value="1"/>
</dbReference>
<keyword evidence="11" id="KW-0067">ATP-binding</keyword>
<dbReference type="InterPro" id="IPR009072">
    <property type="entry name" value="Histone-fold"/>
</dbReference>
<dbReference type="PANTHER" id="PTHR10221">
    <property type="entry name" value="TRANSCRIPTION INITIATION FACTOR TFIID SUBUNIT 6"/>
    <property type="match status" value="1"/>
</dbReference>
<dbReference type="InterPro" id="IPR011442">
    <property type="entry name" value="TAF6_C"/>
</dbReference>
<dbReference type="Pfam" id="PF00731">
    <property type="entry name" value="AIRC"/>
    <property type="match status" value="1"/>
</dbReference>
<dbReference type="Gene3D" id="1.25.40.770">
    <property type="entry name" value="TAF6, C-terminal HEAT repeat domain"/>
    <property type="match status" value="1"/>
</dbReference>
<keyword evidence="20" id="KW-1185">Reference proteome</keyword>
<dbReference type="InterPro" id="IPR037796">
    <property type="entry name" value="TAF6"/>
</dbReference>
<keyword evidence="10" id="KW-0658">Purine biosynthesis</keyword>
<name>A0ABQ7SB26_9ACAR</name>
<keyword evidence="13" id="KW-0804">Transcription</keyword>
<keyword evidence="12" id="KW-0805">Transcription regulation</keyword>
<evidence type="ECO:0000256" key="7">
    <source>
        <dbReference type="ARBA" id="ARBA00012329"/>
    </source>
</evidence>
<keyword evidence="15" id="KW-0511">Multifunctional enzyme</keyword>
<evidence type="ECO:0000259" key="18">
    <source>
        <dbReference type="SMART" id="SM01001"/>
    </source>
</evidence>
<evidence type="ECO:0000256" key="1">
    <source>
        <dbReference type="ARBA" id="ARBA00004123"/>
    </source>
</evidence>
<comment type="pathway">
    <text evidence="3">Purine metabolism; IMP biosynthesis via de novo pathway; 5-amino-1-(5-phospho-D-ribosyl)imidazole-4-carboxylate from 5-amino-1-(5-phospho-D-ribosyl)imidazole (carboxylase route): step 1/1.</text>
</comment>
<sequence>RRPTMSAKFSIDSIKLMAETANIGNLDEDGAKFLAEDVSNRLRSIVKEAEKFVCHSRRKRLLTKDIDYALKIKNMPPILGFQSEEFIPFRFASGGGREIFFHEDKEIILADVIASGLQAKLPQDVAIRSHWLVIDGIQPAIPENPPPLSRDQQRLECVDPLKSIEKADTKLQKNRKADIHGRAPNPSKKHIEIVRVKQLATHELSVEQQLYYKEITEACVGSVEPRRHQALQSLSYDPGLHQMLPRLITFISEGVKVNVVHNNLALLIYLMRMVKALLENQTLYLEKYLHELCPTVITCIVSKQICNRPDQDNHYALRDFASRLLNTICKNFNTSTNCLQTRITRLLTKALDTPNLPMASFYGSISALCELGPEVHRGLIFPRLKMIGERIRGPLERPSGPEGSAEVHVKTLILRPQGIPSTIRDNRPPPDDINEYISDYGFLGPDLHAIVTQNDTSTSAQAQVQQISYVIGSFNHNLGTLVDTRAIDELEVGSALQTHIGPISVTPITGSIALIAKGKLLAEGKTKQIYEHASDSSLVYIESKDRITAGDGAKAHNMKDKAIYSTRTNGAIFEFLNSIGVPTSFVRRESGIAFVAKKCTMIPIEWVTRRVATGSFLRRHSNVKEGFRFVPVKLETFFKDDANHDPYWSIESIREAQFEGLRPMSNSDIDRMQMISRLVFEVLERAWQTVNHSLIDMKVEFGVAEGSNSIVLSDVIDNDSWRLWPNGDKRLMLDKQVYRNLDSSQMDAQAMDKIRSNFALVAERTEQLFLSLVPKPTTAAYFMAPRVGILMGSSSDRAFGDKIVDALKRKFNISQVSVHISSAHKSTGYTLQVLEQLNQWPACQCVIAVAGRSNGLGLVASANSPIPVINCPPISDMSTVSVDLWSSMRLPSGLGCTTILGAENAALATAQILANNDAYVWSRIKTQQTLAALDLISVDESLQKE</sequence>
<comment type="caution">
    <text evidence="19">The sequence shown here is derived from an EMBL/GenBank/DDBJ whole genome shotgun (WGS) entry which is preliminary data.</text>
</comment>
<feature type="domain" description="TATA box binding protein associated factor (TAF) histone-like fold" evidence="17">
    <location>
        <begin position="7"/>
        <end position="71"/>
    </location>
</feature>
<accession>A0ABQ7SB26</accession>
<dbReference type="EC" id="6.3.2.6" evidence="6"/>
<dbReference type="PANTHER" id="PTHR10221:SF9">
    <property type="entry name" value="TRANSCRIPTION INITIATION FACTOR TFIID SUBUNIT 6"/>
    <property type="match status" value="1"/>
</dbReference>
<reference evidence="19 20" key="1">
    <citation type="submission" date="2020-10" db="EMBL/GenBank/DDBJ databases">
        <authorList>
            <person name="Klimov P.B."/>
            <person name="Dyachkov S.M."/>
            <person name="Chetverikov P.E."/>
        </authorList>
    </citation>
    <scope>NUCLEOTIDE SEQUENCE [LARGE SCALE GENOMIC DNA]</scope>
    <source>
        <strain evidence="19">BMOC 18-1129-001#AD2665</strain>
        <tissue evidence="19">Entire mites</tissue>
    </source>
</reference>
<proteinExistence type="inferred from homology"/>
<evidence type="ECO:0000256" key="6">
    <source>
        <dbReference type="ARBA" id="ARBA00012217"/>
    </source>
</evidence>
<dbReference type="PROSITE" id="PS01057">
    <property type="entry name" value="SAICAR_SYNTHETASE_1"/>
    <property type="match status" value="1"/>
</dbReference>
<dbReference type="Proteomes" id="UP000825002">
    <property type="component" value="Unassembled WGS sequence"/>
</dbReference>
<dbReference type="SUPFAM" id="SSF52255">
    <property type="entry name" value="N5-CAIR mutase (phosphoribosylaminoimidazole carboxylase, PurE)"/>
    <property type="match status" value="1"/>
</dbReference>
<dbReference type="Pfam" id="PF02969">
    <property type="entry name" value="TAF"/>
    <property type="match status" value="1"/>
</dbReference>
<evidence type="ECO:0000256" key="8">
    <source>
        <dbReference type="ARBA" id="ARBA00022598"/>
    </source>
</evidence>
<dbReference type="HAMAP" id="MF_00137">
    <property type="entry name" value="SAICAR_synth"/>
    <property type="match status" value="1"/>
</dbReference>
<evidence type="ECO:0000256" key="3">
    <source>
        <dbReference type="ARBA" id="ARBA00004747"/>
    </source>
</evidence>
<dbReference type="Gene3D" id="3.30.470.20">
    <property type="entry name" value="ATP-grasp fold, B domain"/>
    <property type="match status" value="1"/>
</dbReference>
<dbReference type="CDD" id="cd01416">
    <property type="entry name" value="SAICAR_synt_Ade5"/>
    <property type="match status" value="1"/>
</dbReference>
<dbReference type="SMART" id="SM01001">
    <property type="entry name" value="AIRC"/>
    <property type="match status" value="1"/>
</dbReference>
<protein>
    <recommendedName>
        <fullName evidence="16">Transcription initiation factor TFIID subunit 6</fullName>
        <ecNumber evidence="7">4.1.1.21</ecNumber>
        <ecNumber evidence="6">6.3.2.6</ecNumber>
    </recommendedName>
</protein>
<evidence type="ECO:0000256" key="9">
    <source>
        <dbReference type="ARBA" id="ARBA00022741"/>
    </source>
</evidence>
<dbReference type="Gene3D" id="3.40.50.1970">
    <property type="match status" value="1"/>
</dbReference>
<evidence type="ECO:0000256" key="10">
    <source>
        <dbReference type="ARBA" id="ARBA00022755"/>
    </source>
</evidence>
<dbReference type="SMART" id="SM00803">
    <property type="entry name" value="TAF"/>
    <property type="match status" value="1"/>
</dbReference>
<dbReference type="SUPFAM" id="SSF56104">
    <property type="entry name" value="SAICAR synthase-like"/>
    <property type="match status" value="1"/>
</dbReference>
<keyword evidence="14" id="KW-0539">Nucleus</keyword>
<organism evidence="19 20">
    <name type="scientific">Fragariocoptes setiger</name>
    <dbReference type="NCBI Taxonomy" id="1670756"/>
    <lineage>
        <taxon>Eukaryota</taxon>
        <taxon>Metazoa</taxon>
        <taxon>Ecdysozoa</taxon>
        <taxon>Arthropoda</taxon>
        <taxon>Chelicerata</taxon>
        <taxon>Arachnida</taxon>
        <taxon>Acari</taxon>
        <taxon>Acariformes</taxon>
        <taxon>Trombidiformes</taxon>
        <taxon>Prostigmata</taxon>
        <taxon>Eupodina</taxon>
        <taxon>Eriophyoidea</taxon>
        <taxon>Phytoptidae</taxon>
        <taxon>Fragariocoptes</taxon>
    </lineage>
</organism>
<feature type="non-terminal residue" evidence="19">
    <location>
        <position position="1"/>
    </location>
</feature>
<evidence type="ECO:0000256" key="12">
    <source>
        <dbReference type="ARBA" id="ARBA00023015"/>
    </source>
</evidence>
<dbReference type="InterPro" id="IPR046344">
    <property type="entry name" value="TAF6_C_sf"/>
</dbReference>
<dbReference type="InterPro" id="IPR018236">
    <property type="entry name" value="SAICAR_synthetase_CS"/>
</dbReference>
<evidence type="ECO:0000256" key="13">
    <source>
        <dbReference type="ARBA" id="ARBA00023163"/>
    </source>
</evidence>
<dbReference type="Pfam" id="PF07571">
    <property type="entry name" value="TAF6_C"/>
    <property type="match status" value="1"/>
</dbReference>
<evidence type="ECO:0000256" key="14">
    <source>
        <dbReference type="ARBA" id="ARBA00023242"/>
    </source>
</evidence>
<comment type="similarity">
    <text evidence="5">In the N-terminal section; belongs to the SAICAR synthetase family.</text>
</comment>
<dbReference type="CDD" id="cd22932">
    <property type="entry name" value="HFD_TAF6L"/>
    <property type="match status" value="1"/>
</dbReference>
<dbReference type="EMBL" id="JAIFTH010000110">
    <property type="protein sequence ID" value="KAG9510620.1"/>
    <property type="molecule type" value="Genomic_DNA"/>
</dbReference>
<dbReference type="InterPro" id="IPR028923">
    <property type="entry name" value="SAICAR_synt/ADE2_N"/>
</dbReference>
<evidence type="ECO:0000256" key="15">
    <source>
        <dbReference type="ARBA" id="ARBA00023268"/>
    </source>
</evidence>
<dbReference type="Gene3D" id="3.30.200.20">
    <property type="entry name" value="Phosphorylase Kinase, domain 1"/>
    <property type="match status" value="1"/>
</dbReference>
<evidence type="ECO:0000256" key="16">
    <source>
        <dbReference type="ARBA" id="ARBA00040091"/>
    </source>
</evidence>
<evidence type="ECO:0000313" key="19">
    <source>
        <dbReference type="EMBL" id="KAG9510620.1"/>
    </source>
</evidence>
<dbReference type="Pfam" id="PF01259">
    <property type="entry name" value="SAICAR_synt"/>
    <property type="match status" value="1"/>
</dbReference>
<evidence type="ECO:0000256" key="5">
    <source>
        <dbReference type="ARBA" id="ARBA00011020"/>
    </source>
</evidence>
<dbReference type="InterPro" id="IPR000031">
    <property type="entry name" value="PurE_dom"/>
</dbReference>
<keyword evidence="9" id="KW-0547">Nucleotide-binding</keyword>
<dbReference type="SUPFAM" id="SSF47113">
    <property type="entry name" value="Histone-fold"/>
    <property type="match status" value="1"/>
</dbReference>